<reference evidence="2 3" key="2">
    <citation type="journal article" date="2016" name="Genome Announc.">
        <title>Complete Genome Sequence of Sphingopyxis terrae Strain 203-1 (NBRC 111660), a Polyethylene Glycol Degrader.</title>
        <authorList>
            <person name="Ohtsubo Y."/>
            <person name="Nonoyama S."/>
            <person name="Nagata Y."/>
            <person name="Numata M."/>
            <person name="Tsuchikane K."/>
            <person name="Hosoyama A."/>
            <person name="Yamazoe A."/>
            <person name="Tsuda M."/>
            <person name="Fujita N."/>
            <person name="Kawai F."/>
        </authorList>
    </citation>
    <scope>NUCLEOTIDE SEQUENCE [LARGE SCALE GENOMIC DNA]</scope>
    <source>
        <strain evidence="2 3">203-1</strain>
    </source>
</reference>
<dbReference type="KEGG" id="ster:AOA14_02610"/>
<evidence type="ECO:0000313" key="2">
    <source>
        <dbReference type="EMBL" id="AMU93495.1"/>
    </source>
</evidence>
<feature type="transmembrane region" description="Helical" evidence="1">
    <location>
        <begin position="160"/>
        <end position="181"/>
    </location>
</feature>
<dbReference type="Proteomes" id="UP000076234">
    <property type="component" value="Chromosome"/>
</dbReference>
<feature type="transmembrane region" description="Helical" evidence="1">
    <location>
        <begin position="128"/>
        <end position="148"/>
    </location>
</feature>
<feature type="transmembrane region" description="Helical" evidence="1">
    <location>
        <begin position="187"/>
        <end position="212"/>
    </location>
</feature>
<feature type="transmembrane region" description="Helical" evidence="1">
    <location>
        <begin position="20"/>
        <end position="39"/>
    </location>
</feature>
<feature type="transmembrane region" description="Helical" evidence="1">
    <location>
        <begin position="51"/>
        <end position="74"/>
    </location>
</feature>
<organism evidence="2 3">
    <name type="scientific">Sphingopyxis terrae subsp. terrae NBRC 15098</name>
    <dbReference type="NCBI Taxonomy" id="1219058"/>
    <lineage>
        <taxon>Bacteria</taxon>
        <taxon>Pseudomonadati</taxon>
        <taxon>Pseudomonadota</taxon>
        <taxon>Alphaproteobacteria</taxon>
        <taxon>Sphingomonadales</taxon>
        <taxon>Sphingomonadaceae</taxon>
        <taxon>Sphingopyxis</taxon>
    </lineage>
</organism>
<accession>A0A142VW58</accession>
<proteinExistence type="predicted"/>
<protein>
    <submittedName>
        <fullName evidence="2">Uncharacterized protein</fullName>
    </submittedName>
</protein>
<feature type="transmembrane region" description="Helical" evidence="1">
    <location>
        <begin position="95"/>
        <end position="116"/>
    </location>
</feature>
<dbReference type="AlphaFoldDB" id="A0A142VW58"/>
<keyword evidence="1" id="KW-0812">Transmembrane</keyword>
<name>A0A142VW58_9SPHN</name>
<keyword evidence="1" id="KW-0472">Membrane</keyword>
<keyword evidence="1" id="KW-1133">Transmembrane helix</keyword>
<dbReference type="EMBL" id="CP013342">
    <property type="protein sequence ID" value="AMU93495.1"/>
    <property type="molecule type" value="Genomic_DNA"/>
</dbReference>
<reference evidence="3" key="1">
    <citation type="submission" date="2015-11" db="EMBL/GenBank/DDBJ databases">
        <title>Complete genome sequence of a polyethylene glycol-degrading strain Sphingopyxis terrae strain 203-1 (NBRC 15098).</title>
        <authorList>
            <person name="Yoshiyuki O."/>
            <person name="Shouta N."/>
            <person name="Nagata Y."/>
            <person name="Numata M."/>
            <person name="Tsuchikane K."/>
            <person name="Hosoyama A."/>
            <person name="Yamazoe A."/>
            <person name="Tsuda M."/>
            <person name="Fujita N."/>
            <person name="Kawai F."/>
        </authorList>
    </citation>
    <scope>NUCLEOTIDE SEQUENCE [LARGE SCALE GENOMIC DNA]</scope>
    <source>
        <strain evidence="3">203-1</strain>
    </source>
</reference>
<evidence type="ECO:0000256" key="1">
    <source>
        <dbReference type="SAM" id="Phobius"/>
    </source>
</evidence>
<dbReference type="RefSeq" id="WP_062900650.1">
    <property type="nucleotide sequence ID" value="NZ_CP013342.1"/>
</dbReference>
<sequence>MDKMVAGHSAAAWKKSGIGALVGAIVGAGTVAGLMHVAGTDFIDAMGGSRVALAGVAILYLLMAAFVGFGLAVPRTGARLLNVADADELREERAGMGRSVIVMGAIGAALLALALARTPSFPTGPVPAQAAAAVLALVIAGGVAASWAWRWQYDELNRQLGIEGGYWAFGLSWIGLTLWGAADFLGLGPALTAIDVVTTLAAMMLVGAFVAIGRRGLMMR</sequence>
<gene>
    <name evidence="2" type="ORF">AOA14_02610</name>
</gene>
<dbReference type="STRING" id="1219058.AOA14_02610"/>
<evidence type="ECO:0000313" key="3">
    <source>
        <dbReference type="Proteomes" id="UP000076234"/>
    </source>
</evidence>